<feature type="signal peptide" evidence="1">
    <location>
        <begin position="1"/>
        <end position="27"/>
    </location>
</feature>
<keyword evidence="3" id="KW-1185">Reference proteome</keyword>
<keyword evidence="1" id="KW-0732">Signal</keyword>
<dbReference type="Proteomes" id="UP000267077">
    <property type="component" value="Unassembled WGS sequence"/>
</dbReference>
<feature type="chain" id="PRO_5019142265" evidence="1">
    <location>
        <begin position="28"/>
        <end position="165"/>
    </location>
</feature>
<accession>A0A432LYK9</accession>
<sequence length="165" mass="17083">MVRIPRSLALVGGFCFFTLLSAAPALAQNADATTGLGQSWPNASDVSTSPHYHVYVFRKDGIRYFQVNDLNGNVRAAVAVANGVVLTLPIGLDASEVTHSATPQTGNASETVYNDKGVTLTATPKQNGHVLINTATANDEACEPPDCAVTGVTGQIGTPAPSTTN</sequence>
<dbReference type="AlphaFoldDB" id="A0A432LYK9"/>
<name>A0A432LYK9_9GAMM</name>
<reference evidence="2 3" key="1">
    <citation type="submission" date="2018-12" db="EMBL/GenBank/DDBJ databases">
        <title>Dyella dinghuensis sp. nov. DHOA06 and Dyella choica sp. nov. 4M-K27, isolated from forest soil.</title>
        <authorList>
            <person name="Qiu L.-H."/>
            <person name="Gao Z.-H."/>
        </authorList>
    </citation>
    <scope>NUCLEOTIDE SEQUENCE [LARGE SCALE GENOMIC DNA]</scope>
    <source>
        <strain evidence="2 3">DHOA06</strain>
    </source>
</reference>
<dbReference type="OrthoDB" id="6001268at2"/>
<dbReference type="RefSeq" id="WP_126672051.1">
    <property type="nucleotide sequence ID" value="NZ_RYZR01000002.1"/>
</dbReference>
<evidence type="ECO:0000256" key="1">
    <source>
        <dbReference type="SAM" id="SignalP"/>
    </source>
</evidence>
<comment type="caution">
    <text evidence="2">The sequence shown here is derived from an EMBL/GenBank/DDBJ whole genome shotgun (WGS) entry which is preliminary data.</text>
</comment>
<gene>
    <name evidence="2" type="ORF">EKH79_01630</name>
</gene>
<evidence type="ECO:0000313" key="3">
    <source>
        <dbReference type="Proteomes" id="UP000267077"/>
    </source>
</evidence>
<evidence type="ECO:0000313" key="2">
    <source>
        <dbReference type="EMBL" id="RUL66553.1"/>
    </source>
</evidence>
<protein>
    <submittedName>
        <fullName evidence="2">Uncharacterized protein</fullName>
    </submittedName>
</protein>
<organism evidence="2 3">
    <name type="scientific">Dyella dinghuensis</name>
    <dbReference type="NCBI Taxonomy" id="1920169"/>
    <lineage>
        <taxon>Bacteria</taxon>
        <taxon>Pseudomonadati</taxon>
        <taxon>Pseudomonadota</taxon>
        <taxon>Gammaproteobacteria</taxon>
        <taxon>Lysobacterales</taxon>
        <taxon>Rhodanobacteraceae</taxon>
        <taxon>Dyella</taxon>
    </lineage>
</organism>
<proteinExistence type="predicted"/>
<dbReference type="EMBL" id="RYZR01000002">
    <property type="protein sequence ID" value="RUL66553.1"/>
    <property type="molecule type" value="Genomic_DNA"/>
</dbReference>